<keyword evidence="2" id="KW-0808">Transferase</keyword>
<name>A0A7C9BGV6_9BACT</name>
<dbReference type="GO" id="GO:0016740">
    <property type="term" value="F:transferase activity"/>
    <property type="evidence" value="ECO:0007669"/>
    <property type="project" value="UniProtKB-KW"/>
</dbReference>
<comment type="caution">
    <text evidence="2">The sequence shown here is derived from an EMBL/GenBank/DDBJ whole genome shotgun (WGS) entry which is preliminary data.</text>
</comment>
<dbReference type="PANTHER" id="PTHR31435:SF9">
    <property type="entry name" value="PROTEIN NATD1"/>
    <property type="match status" value="1"/>
</dbReference>
<dbReference type="InterPro" id="IPR016181">
    <property type="entry name" value="Acyl_CoA_acyltransferase"/>
</dbReference>
<sequence length="99" mass="11186">MTNVETKLDQNGKGAFKLYEDKTELGEMVVRVNDGKLTVYHTEVVPEEEGKGNASQLLKAVVDYARAQHLQVVPLCAYVHAQFRHHPEQYADVWTESAN</sequence>
<keyword evidence="3" id="KW-1185">Reference proteome</keyword>
<protein>
    <submittedName>
        <fullName evidence="2">N-acetyltransferase</fullName>
    </submittedName>
</protein>
<proteinExistence type="predicted"/>
<dbReference type="Gene3D" id="3.40.630.30">
    <property type="match status" value="1"/>
</dbReference>
<dbReference type="PANTHER" id="PTHR31435">
    <property type="entry name" value="PROTEIN NATD1"/>
    <property type="match status" value="1"/>
</dbReference>
<dbReference type="InterPro" id="IPR031165">
    <property type="entry name" value="GNAT_YJDJ"/>
</dbReference>
<dbReference type="Proteomes" id="UP000479293">
    <property type="component" value="Unassembled WGS sequence"/>
</dbReference>
<dbReference type="InterPro" id="IPR045057">
    <property type="entry name" value="Gcn5-rel_NAT"/>
</dbReference>
<accession>A0A7C9BGV6</accession>
<dbReference type="RefSeq" id="WP_152766608.1">
    <property type="nucleotide sequence ID" value="NZ_WHLY01000004.1"/>
</dbReference>
<reference evidence="2 3" key="1">
    <citation type="submission" date="2019-10" db="EMBL/GenBank/DDBJ databases">
        <title>Draft Genome Sequence of Cytophagaceae sp. SJW1-29.</title>
        <authorList>
            <person name="Choi A."/>
        </authorList>
    </citation>
    <scope>NUCLEOTIDE SEQUENCE [LARGE SCALE GENOMIC DNA]</scope>
    <source>
        <strain evidence="2 3">SJW1-29</strain>
    </source>
</reference>
<gene>
    <name evidence="2" type="ORF">GBK04_28985</name>
</gene>
<dbReference type="EMBL" id="WHLY01000004">
    <property type="protein sequence ID" value="MPR37258.1"/>
    <property type="molecule type" value="Genomic_DNA"/>
</dbReference>
<evidence type="ECO:0000313" key="2">
    <source>
        <dbReference type="EMBL" id="MPR37258.1"/>
    </source>
</evidence>
<dbReference type="PROSITE" id="PS51729">
    <property type="entry name" value="GNAT_YJDJ"/>
    <property type="match status" value="1"/>
</dbReference>
<organism evidence="2 3">
    <name type="scientific">Salmonirosea aquatica</name>
    <dbReference type="NCBI Taxonomy" id="2654236"/>
    <lineage>
        <taxon>Bacteria</taxon>
        <taxon>Pseudomonadati</taxon>
        <taxon>Bacteroidota</taxon>
        <taxon>Cytophagia</taxon>
        <taxon>Cytophagales</taxon>
        <taxon>Spirosomataceae</taxon>
        <taxon>Salmonirosea</taxon>
    </lineage>
</organism>
<dbReference type="AlphaFoldDB" id="A0A7C9BGV6"/>
<dbReference type="Pfam" id="PF14542">
    <property type="entry name" value="Acetyltransf_CG"/>
    <property type="match status" value="1"/>
</dbReference>
<feature type="domain" description="N-acetyltransferase" evidence="1">
    <location>
        <begin position="8"/>
        <end position="95"/>
    </location>
</feature>
<evidence type="ECO:0000313" key="3">
    <source>
        <dbReference type="Proteomes" id="UP000479293"/>
    </source>
</evidence>
<evidence type="ECO:0000259" key="1">
    <source>
        <dbReference type="PROSITE" id="PS51729"/>
    </source>
</evidence>
<dbReference type="SUPFAM" id="SSF55729">
    <property type="entry name" value="Acyl-CoA N-acyltransferases (Nat)"/>
    <property type="match status" value="1"/>
</dbReference>